<dbReference type="Pfam" id="PF03544">
    <property type="entry name" value="TonB_C"/>
    <property type="match status" value="1"/>
</dbReference>
<keyword evidence="9" id="KW-0472">Membrane</keyword>
<dbReference type="Gene3D" id="3.30.1150.10">
    <property type="match status" value="1"/>
</dbReference>
<evidence type="ECO:0000256" key="5">
    <source>
        <dbReference type="ARBA" id="ARBA00022519"/>
    </source>
</evidence>
<keyword evidence="4" id="KW-1003">Cell membrane</keyword>
<dbReference type="InterPro" id="IPR006260">
    <property type="entry name" value="TonB/TolA_C"/>
</dbReference>
<comment type="subcellular location">
    <subcellularLocation>
        <location evidence="1">Cell inner membrane</location>
        <topology evidence="1">Single-pass membrane protein</topology>
        <orientation evidence="1">Periplasmic side</orientation>
    </subcellularLocation>
</comment>
<dbReference type="NCBIfam" id="TIGR01352">
    <property type="entry name" value="tonB_Cterm"/>
    <property type="match status" value="1"/>
</dbReference>
<evidence type="ECO:0000259" key="10">
    <source>
        <dbReference type="PROSITE" id="PS52015"/>
    </source>
</evidence>
<evidence type="ECO:0000256" key="2">
    <source>
        <dbReference type="ARBA" id="ARBA00006555"/>
    </source>
</evidence>
<keyword evidence="7" id="KW-0653">Protein transport</keyword>
<evidence type="ECO:0000313" key="11">
    <source>
        <dbReference type="EMBL" id="RXK83283.1"/>
    </source>
</evidence>
<keyword evidence="6" id="KW-0812">Transmembrane</keyword>
<dbReference type="Proteomes" id="UP000290545">
    <property type="component" value="Unassembled WGS sequence"/>
</dbReference>
<dbReference type="GO" id="GO:0031992">
    <property type="term" value="F:energy transducer activity"/>
    <property type="evidence" value="ECO:0007669"/>
    <property type="project" value="TreeGrafter"/>
</dbReference>
<comment type="caution">
    <text evidence="11">The sequence shown here is derived from an EMBL/GenBank/DDBJ whole genome shotgun (WGS) entry which is preliminary data.</text>
</comment>
<keyword evidence="12" id="KW-1185">Reference proteome</keyword>
<accession>A0A4Q1D5Y1</accession>
<evidence type="ECO:0000256" key="6">
    <source>
        <dbReference type="ARBA" id="ARBA00022692"/>
    </source>
</evidence>
<dbReference type="PANTHER" id="PTHR33446:SF2">
    <property type="entry name" value="PROTEIN TONB"/>
    <property type="match status" value="1"/>
</dbReference>
<dbReference type="SUPFAM" id="SSF74653">
    <property type="entry name" value="TolA/TonB C-terminal domain"/>
    <property type="match status" value="1"/>
</dbReference>
<reference evidence="11 12" key="1">
    <citation type="submission" date="2019-01" db="EMBL/GenBank/DDBJ databases">
        <title>Filimonas sp. strain TTM-71.</title>
        <authorList>
            <person name="Chen W.-M."/>
        </authorList>
    </citation>
    <scope>NUCLEOTIDE SEQUENCE [LARGE SCALE GENOMIC DNA]</scope>
    <source>
        <strain evidence="11 12">TTM-71</strain>
    </source>
</reference>
<dbReference type="GO" id="GO:0055085">
    <property type="term" value="P:transmembrane transport"/>
    <property type="evidence" value="ECO:0007669"/>
    <property type="project" value="InterPro"/>
</dbReference>
<organism evidence="11 12">
    <name type="scientific">Filimonas effusa</name>
    <dbReference type="NCBI Taxonomy" id="2508721"/>
    <lineage>
        <taxon>Bacteria</taxon>
        <taxon>Pseudomonadati</taxon>
        <taxon>Bacteroidota</taxon>
        <taxon>Chitinophagia</taxon>
        <taxon>Chitinophagales</taxon>
        <taxon>Chitinophagaceae</taxon>
        <taxon>Filimonas</taxon>
    </lineage>
</organism>
<dbReference type="PANTHER" id="PTHR33446">
    <property type="entry name" value="PROTEIN TONB-RELATED"/>
    <property type="match status" value="1"/>
</dbReference>
<keyword evidence="5" id="KW-0997">Cell inner membrane</keyword>
<dbReference type="EMBL" id="SDHZ01000002">
    <property type="protein sequence ID" value="RXK83283.1"/>
    <property type="molecule type" value="Genomic_DNA"/>
</dbReference>
<evidence type="ECO:0000256" key="1">
    <source>
        <dbReference type="ARBA" id="ARBA00004383"/>
    </source>
</evidence>
<dbReference type="PROSITE" id="PS52015">
    <property type="entry name" value="TONB_CTD"/>
    <property type="match status" value="1"/>
</dbReference>
<evidence type="ECO:0000256" key="4">
    <source>
        <dbReference type="ARBA" id="ARBA00022475"/>
    </source>
</evidence>
<name>A0A4Q1D5Y1_9BACT</name>
<keyword evidence="3" id="KW-0813">Transport</keyword>
<protein>
    <submittedName>
        <fullName evidence="11">Energy transducer TonB</fullName>
    </submittedName>
</protein>
<keyword evidence="8" id="KW-1133">Transmembrane helix</keyword>
<evidence type="ECO:0000313" key="12">
    <source>
        <dbReference type="Proteomes" id="UP000290545"/>
    </source>
</evidence>
<evidence type="ECO:0000256" key="3">
    <source>
        <dbReference type="ARBA" id="ARBA00022448"/>
    </source>
</evidence>
<evidence type="ECO:0000256" key="9">
    <source>
        <dbReference type="ARBA" id="ARBA00023136"/>
    </source>
</evidence>
<sequence length="252" mass="28803">MFSKPIRTILIVLMVMPLAVIAQKETTYVYYNALWKPTIKDSAAFYTKLYWQGQLLHKELYRADSSVLLMSGSYLDSAATIEQGYVKRYRGRALRDSILFEKGERREGWFFYPSGHKRAYFHTTAPGKYDVQRGWDEDGKEITPFVVFQPASFPGGDSAWKAYLMQGLATGQPVEYTQGKISGKVLVMFSILPDGAVGDVHVRTSSGQDALDKHAIEVIKNSPRWNPAIQFNKKVRFFQKQELTYAKMENKE</sequence>
<dbReference type="RefSeq" id="WP_129004337.1">
    <property type="nucleotide sequence ID" value="NZ_SDHZ01000002.1"/>
</dbReference>
<gene>
    <name evidence="11" type="ORF">ESB13_14325</name>
</gene>
<evidence type="ECO:0000256" key="8">
    <source>
        <dbReference type="ARBA" id="ARBA00022989"/>
    </source>
</evidence>
<dbReference type="InterPro" id="IPR037682">
    <property type="entry name" value="TonB_C"/>
</dbReference>
<feature type="domain" description="TonB C-terminal" evidence="10">
    <location>
        <begin position="157"/>
        <end position="252"/>
    </location>
</feature>
<dbReference type="OrthoDB" id="649093at2"/>
<comment type="similarity">
    <text evidence="2">Belongs to the TonB family.</text>
</comment>
<dbReference type="GO" id="GO:0098797">
    <property type="term" value="C:plasma membrane protein complex"/>
    <property type="evidence" value="ECO:0007669"/>
    <property type="project" value="TreeGrafter"/>
</dbReference>
<dbReference type="GO" id="GO:0015031">
    <property type="term" value="P:protein transport"/>
    <property type="evidence" value="ECO:0007669"/>
    <property type="project" value="UniProtKB-KW"/>
</dbReference>
<dbReference type="AlphaFoldDB" id="A0A4Q1D5Y1"/>
<evidence type="ECO:0000256" key="7">
    <source>
        <dbReference type="ARBA" id="ARBA00022927"/>
    </source>
</evidence>
<proteinExistence type="inferred from homology"/>
<dbReference type="InterPro" id="IPR051045">
    <property type="entry name" value="TonB-dependent_transducer"/>
</dbReference>